<proteinExistence type="inferred from homology"/>
<feature type="domain" description="tRNA (guanine(10)-N(2))-methyltransferase TRMT11 N-terminal" evidence="13">
    <location>
        <begin position="56"/>
        <end position="232"/>
    </location>
</feature>
<dbReference type="GO" id="GO:0000049">
    <property type="term" value="F:tRNA binding"/>
    <property type="evidence" value="ECO:0007669"/>
    <property type="project" value="UniProtKB-UniRule"/>
</dbReference>
<protein>
    <recommendedName>
        <fullName evidence="9">tRNA (guanine(10)-N(2))-methyltransferase</fullName>
        <ecNumber evidence="9">2.1.1.214</ecNumber>
    </recommendedName>
</protein>
<evidence type="ECO:0000256" key="11">
    <source>
        <dbReference type="SAM" id="MobiDB-lite"/>
    </source>
</evidence>
<keyword evidence="8 10" id="KW-0694">RNA-binding</keyword>
<dbReference type="GO" id="GO:0008033">
    <property type="term" value="P:tRNA processing"/>
    <property type="evidence" value="ECO:0007669"/>
    <property type="project" value="UniProtKB-UniRule"/>
</dbReference>
<dbReference type="InterPro" id="IPR059073">
    <property type="entry name" value="TRMT11_N"/>
</dbReference>
<feature type="compositionally biased region" description="Basic and acidic residues" evidence="11">
    <location>
        <begin position="18"/>
        <end position="28"/>
    </location>
</feature>
<evidence type="ECO:0000256" key="8">
    <source>
        <dbReference type="ARBA" id="ARBA00022884"/>
    </source>
</evidence>
<evidence type="ECO:0000259" key="12">
    <source>
        <dbReference type="Pfam" id="PF01170"/>
    </source>
</evidence>
<dbReference type="EMBL" id="JALJOU010000009">
    <property type="protein sequence ID" value="KAK9842023.1"/>
    <property type="molecule type" value="Genomic_DNA"/>
</dbReference>
<organism evidence="14 15">
    <name type="scientific">Elliptochloris bilobata</name>
    <dbReference type="NCBI Taxonomy" id="381761"/>
    <lineage>
        <taxon>Eukaryota</taxon>
        <taxon>Viridiplantae</taxon>
        <taxon>Chlorophyta</taxon>
        <taxon>core chlorophytes</taxon>
        <taxon>Trebouxiophyceae</taxon>
        <taxon>Trebouxiophyceae incertae sedis</taxon>
        <taxon>Elliptochloris clade</taxon>
        <taxon>Elliptochloris</taxon>
    </lineage>
</organism>
<evidence type="ECO:0000256" key="9">
    <source>
        <dbReference type="ARBA" id="ARBA00066937"/>
    </source>
</evidence>
<dbReference type="SUPFAM" id="SSF53335">
    <property type="entry name" value="S-adenosyl-L-methionine-dependent methyltransferases"/>
    <property type="match status" value="1"/>
</dbReference>
<sequence>MRMQSLATLEATNRGSHLRPDFQREHSNGADTSTEESQLLSSTSGRGAGDTSGLKRYLVVFIHRHMEFRLPELEAVAVLVLGCGNLVVEPRRSTDRPWSPFWYVWLPSDDAARAIAARTLLVRIILEVWAEGADWPELEAGLERARGEKRRWLEDGRSMRIVVESLLRSMPLAEQVEWIERLGFMGFQGPFSLSSPEVTYRLIVTERAQADNVPEVAEPRVYFGRQVAASNRRVISNYALAQRAYIGPTSMNTEVAFIMCNLAQVRRSSLVYDPFVGTGSLLLAAASMGAVTLGADIDVRVVRDGKRGDEGQVLDNWSNFRMYDLPTPAGLLRADAHRPPFRDDLCEVVDAVVTDPPYGVRAGGRKGRSRPQADVVDRATHIAALEPYSFGECARDLLDTSARLLRTGGHLAFFMPAATGVYDERDVPAHPVLAVVANCEQVLSSRYSRRLITLQKVRAYDAAEAAAFHKSQGPPSSGCDGIHLHVFAQADGAPIPKPKYRSKQF</sequence>
<keyword evidence="4 10" id="KW-0489">Methyltransferase</keyword>
<evidence type="ECO:0000256" key="1">
    <source>
        <dbReference type="ARBA" id="ARBA00004496"/>
    </source>
</evidence>
<dbReference type="PANTHER" id="PTHR13370">
    <property type="entry name" value="RNA METHYLASE-RELATED"/>
    <property type="match status" value="1"/>
</dbReference>
<feature type="domain" description="Ribosomal RNA large subunit methyltransferase K/L-like methyltransferase" evidence="12">
    <location>
        <begin position="243"/>
        <end position="364"/>
    </location>
</feature>
<dbReference type="InterPro" id="IPR000241">
    <property type="entry name" value="RlmKL-like_Mtase"/>
</dbReference>
<evidence type="ECO:0000256" key="3">
    <source>
        <dbReference type="ARBA" id="ARBA00022555"/>
    </source>
</evidence>
<dbReference type="GO" id="GO:0032259">
    <property type="term" value="P:methylation"/>
    <property type="evidence" value="ECO:0007669"/>
    <property type="project" value="UniProtKB-UniRule"/>
</dbReference>
<comment type="subcellular location">
    <subcellularLocation>
        <location evidence="1">Cytoplasm</location>
    </subcellularLocation>
</comment>
<dbReference type="Gene3D" id="3.40.50.150">
    <property type="entry name" value="Vaccinia Virus protein VP39"/>
    <property type="match status" value="1"/>
</dbReference>
<dbReference type="InterPro" id="IPR002052">
    <property type="entry name" value="DNA_methylase_N6_adenine_CS"/>
</dbReference>
<feature type="region of interest" description="Disordered" evidence="11">
    <location>
        <begin position="1"/>
        <end position="50"/>
    </location>
</feature>
<dbReference type="GO" id="GO:0160102">
    <property type="term" value="F:tRNA (guanine(10)-N2)-methyltransferase activity"/>
    <property type="evidence" value="ECO:0007669"/>
    <property type="project" value="UniProtKB-EC"/>
</dbReference>
<keyword evidence="15" id="KW-1185">Reference proteome</keyword>
<dbReference type="PANTHER" id="PTHR13370:SF3">
    <property type="entry name" value="TRNA (GUANINE(10)-N2)-METHYLTRANSFERASE HOMOLOG"/>
    <property type="match status" value="1"/>
</dbReference>
<dbReference type="GO" id="GO:0005737">
    <property type="term" value="C:cytoplasm"/>
    <property type="evidence" value="ECO:0007669"/>
    <property type="project" value="UniProtKB-SubCell"/>
</dbReference>
<feature type="compositionally biased region" description="Polar residues" evidence="11">
    <location>
        <begin position="1"/>
        <end position="15"/>
    </location>
</feature>
<accession>A0AAW1S8K7</accession>
<dbReference type="PIRSF" id="PIRSF017259">
    <property type="entry name" value="tRNA_mtfrase_TRM11"/>
    <property type="match status" value="1"/>
</dbReference>
<keyword evidence="3 10" id="KW-0820">tRNA-binding</keyword>
<dbReference type="PROSITE" id="PS51627">
    <property type="entry name" value="SAM_MT_TRM11"/>
    <property type="match status" value="1"/>
</dbReference>
<keyword evidence="6 10" id="KW-0949">S-adenosyl-L-methionine</keyword>
<dbReference type="AlphaFoldDB" id="A0AAW1S8K7"/>
<comment type="caution">
    <text evidence="14">The sequence shown here is derived from an EMBL/GenBank/DDBJ whole genome shotgun (WGS) entry which is preliminary data.</text>
</comment>
<gene>
    <name evidence="14" type="ORF">WJX81_004620</name>
</gene>
<evidence type="ECO:0000313" key="14">
    <source>
        <dbReference type="EMBL" id="KAK9842023.1"/>
    </source>
</evidence>
<keyword evidence="7 10" id="KW-0819">tRNA processing</keyword>
<feature type="compositionally biased region" description="Low complexity" evidence="11">
    <location>
        <begin position="35"/>
        <end position="44"/>
    </location>
</feature>
<evidence type="ECO:0000256" key="5">
    <source>
        <dbReference type="ARBA" id="ARBA00022679"/>
    </source>
</evidence>
<evidence type="ECO:0000256" key="10">
    <source>
        <dbReference type="PROSITE-ProRule" id="PRU00959"/>
    </source>
</evidence>
<reference evidence="14 15" key="1">
    <citation type="journal article" date="2024" name="Nat. Commun.">
        <title>Phylogenomics reveals the evolutionary origins of lichenization in chlorophyte algae.</title>
        <authorList>
            <person name="Puginier C."/>
            <person name="Libourel C."/>
            <person name="Otte J."/>
            <person name="Skaloud P."/>
            <person name="Haon M."/>
            <person name="Grisel S."/>
            <person name="Petersen M."/>
            <person name="Berrin J.G."/>
            <person name="Delaux P.M."/>
            <person name="Dal Grande F."/>
            <person name="Keller J."/>
        </authorList>
    </citation>
    <scope>NUCLEOTIDE SEQUENCE [LARGE SCALE GENOMIC DNA]</scope>
    <source>
        <strain evidence="14 15">SAG 245.80</strain>
    </source>
</reference>
<evidence type="ECO:0000256" key="7">
    <source>
        <dbReference type="ARBA" id="ARBA00022694"/>
    </source>
</evidence>
<evidence type="ECO:0000256" key="6">
    <source>
        <dbReference type="ARBA" id="ARBA00022691"/>
    </source>
</evidence>
<dbReference type="GO" id="GO:0043527">
    <property type="term" value="C:tRNA methyltransferase complex"/>
    <property type="evidence" value="ECO:0007669"/>
    <property type="project" value="UniProtKB-ARBA"/>
</dbReference>
<name>A0AAW1S8K7_9CHLO</name>
<evidence type="ECO:0000313" key="15">
    <source>
        <dbReference type="Proteomes" id="UP001445335"/>
    </source>
</evidence>
<dbReference type="Pfam" id="PF25904">
    <property type="entry name" value="Tmrp11_N"/>
    <property type="match status" value="1"/>
</dbReference>
<keyword evidence="2" id="KW-0963">Cytoplasm</keyword>
<dbReference type="PRINTS" id="PR00507">
    <property type="entry name" value="N12N6MTFRASE"/>
</dbReference>
<dbReference type="InterPro" id="IPR029063">
    <property type="entry name" value="SAM-dependent_MTases_sf"/>
</dbReference>
<dbReference type="PROSITE" id="PS00092">
    <property type="entry name" value="N6_MTASE"/>
    <property type="match status" value="1"/>
</dbReference>
<comment type="similarity">
    <text evidence="10">Belongs to the class I-like SAM-binding methyltransferase superfamily. TRM11 methyltransferase family.</text>
</comment>
<evidence type="ECO:0000256" key="2">
    <source>
        <dbReference type="ARBA" id="ARBA00022490"/>
    </source>
</evidence>
<dbReference type="Pfam" id="PF01170">
    <property type="entry name" value="UPF0020"/>
    <property type="match status" value="1"/>
</dbReference>
<dbReference type="Proteomes" id="UP001445335">
    <property type="component" value="Unassembled WGS sequence"/>
</dbReference>
<evidence type="ECO:0000259" key="13">
    <source>
        <dbReference type="Pfam" id="PF25904"/>
    </source>
</evidence>
<evidence type="ECO:0000256" key="4">
    <source>
        <dbReference type="ARBA" id="ARBA00022603"/>
    </source>
</evidence>
<dbReference type="InterPro" id="IPR016691">
    <property type="entry name" value="TRMT11"/>
</dbReference>
<keyword evidence="5 10" id="KW-0808">Transferase</keyword>
<dbReference type="EC" id="2.1.1.214" evidence="9"/>